<dbReference type="EMBL" id="JTDV01000002">
    <property type="protein sequence ID" value="KJD34071.1"/>
    <property type="molecule type" value="Genomic_DNA"/>
</dbReference>
<accession>A0A0D7W4M3</accession>
<dbReference type="STRING" id="1382798.PK35_04900"/>
<dbReference type="RefSeq" id="WP_044625561.1">
    <property type="nucleotide sequence ID" value="NZ_JTDV01000002.1"/>
</dbReference>
<name>A0A0D7W4M3_9FLAO</name>
<dbReference type="Proteomes" id="UP000032361">
    <property type="component" value="Unassembled WGS sequence"/>
</dbReference>
<dbReference type="SUPFAM" id="SSF55729">
    <property type="entry name" value="Acyl-CoA N-acyltransferases (Nat)"/>
    <property type="match status" value="1"/>
</dbReference>
<reference evidence="1 2" key="1">
    <citation type="journal article" date="2015" name="Antonie Van Leeuwenhoek">
        <title>Tamlana nanhaiensis sp. nov., isolated from surface seawater collected from the South China Sea.</title>
        <authorList>
            <person name="Liu X."/>
            <person name="Lai Q."/>
            <person name="Du Y."/>
            <person name="Li G."/>
            <person name="Sun F."/>
            <person name="Shao Z."/>
        </authorList>
    </citation>
    <scope>NUCLEOTIDE SEQUENCE [LARGE SCALE GENOMIC DNA]</scope>
    <source>
        <strain evidence="1 2">FHC16</strain>
    </source>
</reference>
<dbReference type="PATRIC" id="fig|1382798.3.peg.2155"/>
<dbReference type="AlphaFoldDB" id="A0A0D7W4M3"/>
<protein>
    <submittedName>
        <fullName evidence="1">Uncharacterized protein</fullName>
    </submittedName>
</protein>
<evidence type="ECO:0000313" key="1">
    <source>
        <dbReference type="EMBL" id="KJD34071.1"/>
    </source>
</evidence>
<comment type="caution">
    <text evidence="1">The sequence shown here is derived from an EMBL/GenBank/DDBJ whole genome shotgun (WGS) entry which is preliminary data.</text>
</comment>
<dbReference type="OrthoDB" id="240921at2"/>
<evidence type="ECO:0000313" key="2">
    <source>
        <dbReference type="Proteomes" id="UP000032361"/>
    </source>
</evidence>
<dbReference type="InterPro" id="IPR016181">
    <property type="entry name" value="Acyl_CoA_acyltransferase"/>
</dbReference>
<keyword evidence="2" id="KW-1185">Reference proteome</keyword>
<sequence>MIHFKIYTSPNELPKLWDSFVAHDAFLQSAYFKAIKKASPENISWFFVGVFKNETLVGVAVTQRVELYLKDIFRDEKDRCLKTLFQDWIAKILRGNILVVGNLMQTGQHAMYFDERELTYSAFLKTLLKAVDAIKVSIKKTDHKKIRAVMLKDFFETNPIHKETAVFKKANLYQVKVQPNMLLSVPKHWHQFDDYIADLTKKYRDRYKRARKKLNGIQTRELTLEAIQEHQNTLHSYYLNVSNNAKFNTFILPENHFYNLKEALQENFKVFGYFLKDELVGFYTLILNNDSLETYFLGYHVEHQYINKLYLNMLYDMLKFGIEHQFKTVVYARTAMAIKSSVGAKAKPMLVYMKHTNVLINALLNPIFKLMNPKQDWEERHPFKM</sequence>
<proteinExistence type="predicted"/>
<gene>
    <name evidence="1" type="ORF">PK35_04900</name>
</gene>
<organism evidence="1 2">
    <name type="scientific">Neotamlana nanhaiensis</name>
    <dbReference type="NCBI Taxonomy" id="1382798"/>
    <lineage>
        <taxon>Bacteria</taxon>
        <taxon>Pseudomonadati</taxon>
        <taxon>Bacteroidota</taxon>
        <taxon>Flavobacteriia</taxon>
        <taxon>Flavobacteriales</taxon>
        <taxon>Flavobacteriaceae</taxon>
        <taxon>Neotamlana</taxon>
    </lineage>
</organism>